<protein>
    <submittedName>
        <fullName evidence="1">Uncharacterized protein</fullName>
    </submittedName>
</protein>
<dbReference type="Proteomes" id="UP001217089">
    <property type="component" value="Unassembled WGS sequence"/>
</dbReference>
<comment type="caution">
    <text evidence="1">The sequence shown here is derived from an EMBL/GenBank/DDBJ whole genome shotgun (WGS) entry which is preliminary data.</text>
</comment>
<evidence type="ECO:0000313" key="2">
    <source>
        <dbReference type="Proteomes" id="UP001217089"/>
    </source>
</evidence>
<proteinExistence type="predicted"/>
<organism evidence="1 2">
    <name type="scientific">Tegillarca granosa</name>
    <name type="common">Malaysian cockle</name>
    <name type="synonym">Anadara granosa</name>
    <dbReference type="NCBI Taxonomy" id="220873"/>
    <lineage>
        <taxon>Eukaryota</taxon>
        <taxon>Metazoa</taxon>
        <taxon>Spiralia</taxon>
        <taxon>Lophotrochozoa</taxon>
        <taxon>Mollusca</taxon>
        <taxon>Bivalvia</taxon>
        <taxon>Autobranchia</taxon>
        <taxon>Pteriomorphia</taxon>
        <taxon>Arcoida</taxon>
        <taxon>Arcoidea</taxon>
        <taxon>Arcidae</taxon>
        <taxon>Tegillarca</taxon>
    </lineage>
</organism>
<name>A0ABQ9EDI0_TEGGR</name>
<accession>A0ABQ9EDI0</accession>
<evidence type="ECO:0000313" key="1">
    <source>
        <dbReference type="EMBL" id="KAJ8301901.1"/>
    </source>
</evidence>
<sequence>MSMASDAEGDTIKCRFADNSKDECGGICNPPANFFLDEDACTISYSPSASAVGWYGIALQIEDYYPGTNIVLSSSPLQFLLNVITASCASNPIFVNPTPKDGICIPVSGTTTIETGTNISTIGTTSPSGMSKTNLAFYNGSSTEKYVTVTWTPSAQQSGPTVYCFYAIDSSRHITIGILNVF</sequence>
<dbReference type="EMBL" id="JARBDR010000918">
    <property type="protein sequence ID" value="KAJ8301901.1"/>
    <property type="molecule type" value="Genomic_DNA"/>
</dbReference>
<keyword evidence="2" id="KW-1185">Reference proteome</keyword>
<gene>
    <name evidence="1" type="ORF">KUTeg_020888</name>
</gene>
<reference evidence="1 2" key="1">
    <citation type="submission" date="2022-12" db="EMBL/GenBank/DDBJ databases">
        <title>Chromosome-level genome of Tegillarca granosa.</title>
        <authorList>
            <person name="Kim J."/>
        </authorList>
    </citation>
    <scope>NUCLEOTIDE SEQUENCE [LARGE SCALE GENOMIC DNA]</scope>
    <source>
        <strain evidence="1">Teg-2019</strain>
        <tissue evidence="1">Adductor muscle</tissue>
    </source>
</reference>